<evidence type="ECO:0000259" key="1">
    <source>
        <dbReference type="Pfam" id="PF09361"/>
    </source>
</evidence>
<comment type="caution">
    <text evidence="2">The sequence shown here is derived from an EMBL/GenBank/DDBJ whole genome shotgun (WGS) entry which is preliminary data.</text>
</comment>
<gene>
    <name evidence="2" type="ORF">M2319_002420</name>
</gene>
<keyword evidence="3" id="KW-1185">Reference proteome</keyword>
<organism evidence="2 3">
    <name type="scientific">Rhodobium gokarnense</name>
    <dbReference type="NCBI Taxonomy" id="364296"/>
    <lineage>
        <taxon>Bacteria</taxon>
        <taxon>Pseudomonadati</taxon>
        <taxon>Pseudomonadota</taxon>
        <taxon>Alphaproteobacteria</taxon>
        <taxon>Hyphomicrobiales</taxon>
        <taxon>Rhodobiaceae</taxon>
        <taxon>Rhodobium</taxon>
    </lineage>
</organism>
<evidence type="ECO:0000313" key="2">
    <source>
        <dbReference type="EMBL" id="MCW2308081.1"/>
    </source>
</evidence>
<dbReference type="RefSeq" id="WP_264601708.1">
    <property type="nucleotide sequence ID" value="NZ_JAOQNS010000006.1"/>
</dbReference>
<protein>
    <submittedName>
        <fullName evidence="2">Phasin</fullName>
    </submittedName>
</protein>
<reference evidence="3" key="1">
    <citation type="submission" date="2023-07" db="EMBL/GenBank/DDBJ databases">
        <title>Genome sequencing of Purple Non-Sulfur Bacteria from various extreme environments.</title>
        <authorList>
            <person name="Mayer M."/>
        </authorList>
    </citation>
    <scope>NUCLEOTIDE SEQUENCE [LARGE SCALE GENOMIC DNA]</scope>
    <source>
        <strain evidence="3">DSM 17935</strain>
    </source>
</reference>
<name>A0ABT3HCE7_9HYPH</name>
<sequence>MATTEKTTKTAAKPAAKAAEDTFAIGNMGNMEVPTAMREMAEKSVTQARDAYDKFRTATEDATGMMEDSYETSRQNAIEFNRKAIDLVKENADATFDFFKDLLGAKSMAEAIELQTGFARKQFEAAGSQVKDMQELATRAATDASQPFKEVFEKSFKNIKVA</sequence>
<feature type="domain" description="Phasin" evidence="1">
    <location>
        <begin position="54"/>
        <end position="150"/>
    </location>
</feature>
<dbReference type="InterPro" id="IPR010127">
    <property type="entry name" value="Phasin_subfam-1"/>
</dbReference>
<dbReference type="InterPro" id="IPR018968">
    <property type="entry name" value="Phasin"/>
</dbReference>
<evidence type="ECO:0000313" key="3">
    <source>
        <dbReference type="Proteomes" id="UP001209755"/>
    </source>
</evidence>
<proteinExistence type="predicted"/>
<dbReference type="InterPro" id="IPR010234">
    <property type="entry name" value="Phasin_subfam-2"/>
</dbReference>
<dbReference type="NCBIfam" id="TIGR01985">
    <property type="entry name" value="phasin_2"/>
    <property type="match status" value="1"/>
</dbReference>
<dbReference type="Pfam" id="PF09361">
    <property type="entry name" value="Phasin_2"/>
    <property type="match status" value="1"/>
</dbReference>
<dbReference type="NCBIfam" id="TIGR01841">
    <property type="entry name" value="phasin"/>
    <property type="match status" value="1"/>
</dbReference>
<accession>A0ABT3HCE7</accession>
<dbReference type="Proteomes" id="UP001209755">
    <property type="component" value="Unassembled WGS sequence"/>
</dbReference>
<dbReference type="EMBL" id="JAOQNS010000006">
    <property type="protein sequence ID" value="MCW2308081.1"/>
    <property type="molecule type" value="Genomic_DNA"/>
</dbReference>